<dbReference type="KEGG" id="srub:C2R22_11430"/>
<dbReference type="Proteomes" id="UP000236584">
    <property type="component" value="Chromosome"/>
</dbReference>
<dbReference type="RefSeq" id="WP_103425873.1">
    <property type="nucleotide sequence ID" value="NZ_CP026309.1"/>
</dbReference>
<dbReference type="AlphaFoldDB" id="A0A2I8VJV8"/>
<proteinExistence type="predicted"/>
<organism evidence="1 2">
    <name type="scientific">Salinigranum rubrum</name>
    <dbReference type="NCBI Taxonomy" id="755307"/>
    <lineage>
        <taxon>Archaea</taxon>
        <taxon>Methanobacteriati</taxon>
        <taxon>Methanobacteriota</taxon>
        <taxon>Stenosarchaea group</taxon>
        <taxon>Halobacteria</taxon>
        <taxon>Halobacteriales</taxon>
        <taxon>Haloferacaceae</taxon>
        <taxon>Salinigranum</taxon>
    </lineage>
</organism>
<dbReference type="EMBL" id="CP026309">
    <property type="protein sequence ID" value="AUV82184.1"/>
    <property type="molecule type" value="Genomic_DNA"/>
</dbReference>
<reference evidence="1 2" key="1">
    <citation type="submission" date="2018-01" db="EMBL/GenBank/DDBJ databases">
        <title>Complete genome sequence of Salinigranum rubrum GX10T, an extremely halophilic archaeon isolated from a marine solar saltern.</title>
        <authorList>
            <person name="Han S."/>
        </authorList>
    </citation>
    <scope>NUCLEOTIDE SEQUENCE [LARGE SCALE GENOMIC DNA]</scope>
    <source>
        <strain evidence="1 2">GX10</strain>
    </source>
</reference>
<keyword evidence="2" id="KW-1185">Reference proteome</keyword>
<sequence>MLFMIIERFREGDAEAVYRRLDSEGRRMPDELEYLGSWVSADLGRCFQLVECDDVALVQEWVVAWRDLVEFEVVPVTEGAATAEAVSSATERE</sequence>
<gene>
    <name evidence="1" type="ORF">C2R22_11430</name>
</gene>
<name>A0A2I8VJV8_9EURY</name>
<evidence type="ECO:0000313" key="2">
    <source>
        <dbReference type="Proteomes" id="UP000236584"/>
    </source>
</evidence>
<protein>
    <recommendedName>
        <fullName evidence="3">DUF3303 domain-containing protein</fullName>
    </recommendedName>
</protein>
<dbReference type="GeneID" id="35592711"/>
<evidence type="ECO:0000313" key="1">
    <source>
        <dbReference type="EMBL" id="AUV82184.1"/>
    </source>
</evidence>
<dbReference type="InterPro" id="IPR021734">
    <property type="entry name" value="DUF3303"/>
</dbReference>
<dbReference type="Pfam" id="PF11746">
    <property type="entry name" value="DUF3303"/>
    <property type="match status" value="1"/>
</dbReference>
<evidence type="ECO:0008006" key="3">
    <source>
        <dbReference type="Google" id="ProtNLM"/>
    </source>
</evidence>
<accession>A0A2I8VJV8</accession>